<dbReference type="Proteomes" id="UP000011715">
    <property type="component" value="Unassembled WGS sequence"/>
</dbReference>
<feature type="region of interest" description="Disordered" evidence="1">
    <location>
        <begin position="255"/>
        <end position="282"/>
    </location>
</feature>
<dbReference type="PANTHER" id="PTHR38788:SF3">
    <property type="entry name" value="CLR5 DOMAIN-CONTAINING PROTEIN"/>
    <property type="match status" value="1"/>
</dbReference>
<dbReference type="STRING" id="644358.A0A0C4E8D8"/>
<name>A0A0C4E8D8_MAGP6</name>
<evidence type="ECO:0000259" key="2">
    <source>
        <dbReference type="Pfam" id="PF14420"/>
    </source>
</evidence>
<feature type="region of interest" description="Disordered" evidence="1">
    <location>
        <begin position="829"/>
        <end position="903"/>
    </location>
</feature>
<keyword evidence="5" id="KW-1185">Reference proteome</keyword>
<dbReference type="EMBL" id="GL876973">
    <property type="protein sequence ID" value="KLU89869.1"/>
    <property type="molecule type" value="Genomic_DNA"/>
</dbReference>
<dbReference type="OrthoDB" id="539213at2759"/>
<reference evidence="4" key="5">
    <citation type="submission" date="2015-06" db="UniProtKB">
        <authorList>
            <consortium name="EnsemblFungi"/>
        </authorList>
    </citation>
    <scope>IDENTIFICATION</scope>
    <source>
        <strain evidence="4">ATCC 64411</strain>
    </source>
</reference>
<dbReference type="Pfam" id="PF14420">
    <property type="entry name" value="Clr5"/>
    <property type="match status" value="1"/>
</dbReference>
<organism evidence="4 5">
    <name type="scientific">Magnaporthiopsis poae (strain ATCC 64411 / 73-15)</name>
    <name type="common">Kentucky bluegrass fungus</name>
    <name type="synonym">Magnaporthe poae</name>
    <dbReference type="NCBI Taxonomy" id="644358"/>
    <lineage>
        <taxon>Eukaryota</taxon>
        <taxon>Fungi</taxon>
        <taxon>Dikarya</taxon>
        <taxon>Ascomycota</taxon>
        <taxon>Pezizomycotina</taxon>
        <taxon>Sordariomycetes</taxon>
        <taxon>Sordariomycetidae</taxon>
        <taxon>Magnaporthales</taxon>
        <taxon>Magnaporthaceae</taxon>
        <taxon>Magnaporthiopsis</taxon>
    </lineage>
</organism>
<evidence type="ECO:0000256" key="1">
    <source>
        <dbReference type="SAM" id="MobiDB-lite"/>
    </source>
</evidence>
<dbReference type="VEuPathDB" id="FungiDB:MAPG_08839"/>
<accession>A0A0C4E8D8</accession>
<protein>
    <recommendedName>
        <fullName evidence="2">Clr5 domain-containing protein</fullName>
    </recommendedName>
</protein>
<feature type="compositionally biased region" description="Polar residues" evidence="1">
    <location>
        <begin position="829"/>
        <end position="848"/>
    </location>
</feature>
<feature type="compositionally biased region" description="Basic and acidic residues" evidence="1">
    <location>
        <begin position="858"/>
        <end position="871"/>
    </location>
</feature>
<feature type="domain" description="Clr5" evidence="2">
    <location>
        <begin position="16"/>
        <end position="68"/>
    </location>
</feature>
<evidence type="ECO:0000313" key="5">
    <source>
        <dbReference type="Proteomes" id="UP000011715"/>
    </source>
</evidence>
<dbReference type="AlphaFoldDB" id="A0A0C4E8D8"/>
<sequence length="903" mass="99853">MAQLADPPMDRSIPHDKRWPLLKDIIVDLFIGQDMKIADVAKHMKEVYGFDAQPAHYRYRFKSWNIHKRVTAAEKDKIIRRHTKRSRASASTSDIVLTKGGIPKVLSENAKAQLRRYASAASLPTISPGFILKWNFPYAALFSTSSGPFGHPSPATSPFFTVDSPAAATPSPGGPINAPSPTTQALRKRASLDHVGLFLQGRPMELLKSLDPVEQKAAAVWFHDLFLFSFMSAKYFGKGPTHWSADLIAARSLGAQPAGASPPSQPVRALTGTPSSTLPFDDPEPPTMLCRWSIHYKPQVRVTEWCPDSDGEQDVEDKQDIEDEATWRPWTENDRSLPEVIREGITSGSFTETPTPVPVSSTVASEVLSKSPAQLEAEAYAFAIISGNYAHLEEHLGDLYDEPSPETFGLLAETYPFHQAAANLRGAKSCCLVMDTLVNSMNATFSIGMLYRNGNGHTVLDTLMVTILRSHTSTRPSLVCSSFDRPERFPGEGIDVCGRYDLDSPCIRRLFASGHTSVPMSWKHVFCHTSAQVICHSMTRIFTVFWSPSINTPSGIFIRTCSHCSRQLTPTPLHTLVVVAYFLATQGSPGETLFGVIAVLSCMLALGADPLQQSDLSPQHILSGTTAHPTTEQCEHAPATPLDLARALRNSSNDGWTPETRLGWDIFVKIMDQARAAHLQYRGSPAKGECTHYYERSDDPLRNSFCGSLELGRLWAAVQVELVTYRRLQEDQPWISADFDLQLLRKGLDTNLGASSLPLIAKGMLEDFSPCGWFVAAQDDNAVEVYTAPRAQDVCSRHIMNMDIWERTEFCGLLDEAVWIMKQRYQEASDSGQSSGDANMSYQSSDNADMSDQEGRDEEMVNRDGTFRDGNQEESNEWYAPGYQQEGDDMMGWSAGFGPLGDM</sequence>
<dbReference type="eggNOG" id="ENOG502SKXW">
    <property type="taxonomic scope" value="Eukaryota"/>
</dbReference>
<evidence type="ECO:0000313" key="3">
    <source>
        <dbReference type="EMBL" id="KLU89869.1"/>
    </source>
</evidence>
<proteinExistence type="predicted"/>
<dbReference type="EMBL" id="ADBL01002152">
    <property type="status" value="NOT_ANNOTATED_CDS"/>
    <property type="molecule type" value="Genomic_DNA"/>
</dbReference>
<reference evidence="4" key="4">
    <citation type="journal article" date="2015" name="G3 (Bethesda)">
        <title>Genome sequences of three phytopathogenic species of the Magnaporthaceae family of fungi.</title>
        <authorList>
            <person name="Okagaki L.H."/>
            <person name="Nunes C.C."/>
            <person name="Sailsbery J."/>
            <person name="Clay B."/>
            <person name="Brown D."/>
            <person name="John T."/>
            <person name="Oh Y."/>
            <person name="Young N."/>
            <person name="Fitzgerald M."/>
            <person name="Haas B.J."/>
            <person name="Zeng Q."/>
            <person name="Young S."/>
            <person name="Adiconis X."/>
            <person name="Fan L."/>
            <person name="Levin J.Z."/>
            <person name="Mitchell T.K."/>
            <person name="Okubara P.A."/>
            <person name="Farman M.L."/>
            <person name="Kohn L.M."/>
            <person name="Birren B."/>
            <person name="Ma L.-J."/>
            <person name="Dean R.A."/>
        </authorList>
    </citation>
    <scope>NUCLEOTIDE SEQUENCE</scope>
    <source>
        <strain evidence="4">ATCC 64411 / 73-15</strain>
    </source>
</reference>
<gene>
    <name evidence="3" type="ORF">MAPG_08839</name>
</gene>
<dbReference type="EnsemblFungi" id="MAPG_08839T0">
    <property type="protein sequence ID" value="MAPG_08839T0"/>
    <property type="gene ID" value="MAPG_08839"/>
</dbReference>
<dbReference type="OMA" id="WKHPFCH"/>
<dbReference type="PANTHER" id="PTHR38788">
    <property type="entry name" value="CLR5 DOMAIN-CONTAINING PROTEIN"/>
    <property type="match status" value="1"/>
</dbReference>
<reference evidence="3" key="3">
    <citation type="submission" date="2011-03" db="EMBL/GenBank/DDBJ databases">
        <title>Annotation of Magnaporthe poae ATCC 64411.</title>
        <authorList>
            <person name="Ma L.-J."/>
            <person name="Dead R."/>
            <person name="Young S.K."/>
            <person name="Zeng Q."/>
            <person name="Gargeya S."/>
            <person name="Fitzgerald M."/>
            <person name="Haas B."/>
            <person name="Abouelleil A."/>
            <person name="Alvarado L."/>
            <person name="Arachchi H.M."/>
            <person name="Berlin A."/>
            <person name="Brown A."/>
            <person name="Chapman S.B."/>
            <person name="Chen Z."/>
            <person name="Dunbar C."/>
            <person name="Freedman E."/>
            <person name="Gearin G."/>
            <person name="Gellesch M."/>
            <person name="Goldberg J."/>
            <person name="Griggs A."/>
            <person name="Gujja S."/>
            <person name="Heiman D."/>
            <person name="Howarth C."/>
            <person name="Larson L."/>
            <person name="Lui A."/>
            <person name="MacDonald P.J.P."/>
            <person name="Mehta T."/>
            <person name="Montmayeur A."/>
            <person name="Murphy C."/>
            <person name="Neiman D."/>
            <person name="Pearson M."/>
            <person name="Priest M."/>
            <person name="Roberts A."/>
            <person name="Saif S."/>
            <person name="Shea T."/>
            <person name="Shenoy N."/>
            <person name="Sisk P."/>
            <person name="Stolte C."/>
            <person name="Sykes S."/>
            <person name="Yandava C."/>
            <person name="Wortman J."/>
            <person name="Nusbaum C."/>
            <person name="Birren B."/>
        </authorList>
    </citation>
    <scope>NUCLEOTIDE SEQUENCE</scope>
    <source>
        <strain evidence="3">ATCC 64411</strain>
    </source>
</reference>
<reference evidence="5" key="1">
    <citation type="submission" date="2010-05" db="EMBL/GenBank/DDBJ databases">
        <title>The genome sequence of Magnaporthe poae strain ATCC 64411.</title>
        <authorList>
            <person name="Ma L.-J."/>
            <person name="Dead R."/>
            <person name="Young S."/>
            <person name="Zeng Q."/>
            <person name="Koehrsen M."/>
            <person name="Alvarado L."/>
            <person name="Berlin A."/>
            <person name="Chapman S.B."/>
            <person name="Chen Z."/>
            <person name="Freedman E."/>
            <person name="Gellesch M."/>
            <person name="Goldberg J."/>
            <person name="Griggs A."/>
            <person name="Gujja S."/>
            <person name="Heilman E.R."/>
            <person name="Heiman D."/>
            <person name="Hepburn T."/>
            <person name="Howarth C."/>
            <person name="Jen D."/>
            <person name="Larson L."/>
            <person name="Mehta T."/>
            <person name="Neiman D."/>
            <person name="Pearson M."/>
            <person name="Roberts A."/>
            <person name="Saif S."/>
            <person name="Shea T."/>
            <person name="Shenoy N."/>
            <person name="Sisk P."/>
            <person name="Stolte C."/>
            <person name="Sykes S."/>
            <person name="Walk T."/>
            <person name="White J."/>
            <person name="Yandava C."/>
            <person name="Haas B."/>
            <person name="Nusbaum C."/>
            <person name="Birren B."/>
        </authorList>
    </citation>
    <scope>NUCLEOTIDE SEQUENCE [LARGE SCALE GENOMIC DNA]</scope>
    <source>
        <strain evidence="5">ATCC 64411 / 73-15</strain>
    </source>
</reference>
<reference evidence="3" key="2">
    <citation type="submission" date="2010-05" db="EMBL/GenBank/DDBJ databases">
        <title>The Genome Sequence of Magnaporthe poae strain ATCC 64411.</title>
        <authorList>
            <consortium name="The Broad Institute Genome Sequencing Platform"/>
            <consortium name="Broad Institute Genome Sequencing Center for Infectious Disease"/>
            <person name="Ma L.-J."/>
            <person name="Dead R."/>
            <person name="Young S."/>
            <person name="Zeng Q."/>
            <person name="Koehrsen M."/>
            <person name="Alvarado L."/>
            <person name="Berlin A."/>
            <person name="Chapman S.B."/>
            <person name="Chen Z."/>
            <person name="Freedman E."/>
            <person name="Gellesch M."/>
            <person name="Goldberg J."/>
            <person name="Griggs A."/>
            <person name="Gujja S."/>
            <person name="Heilman E.R."/>
            <person name="Heiman D."/>
            <person name="Hepburn T."/>
            <person name="Howarth C."/>
            <person name="Jen D."/>
            <person name="Larson L."/>
            <person name="Mehta T."/>
            <person name="Neiman D."/>
            <person name="Pearson M."/>
            <person name="Roberts A."/>
            <person name="Saif S."/>
            <person name="Shea T."/>
            <person name="Shenoy N."/>
            <person name="Sisk P."/>
            <person name="Stolte C."/>
            <person name="Sykes S."/>
            <person name="Walk T."/>
            <person name="White J."/>
            <person name="Yandava C."/>
            <person name="Haas B."/>
            <person name="Nusbaum C."/>
            <person name="Birren B."/>
        </authorList>
    </citation>
    <scope>NUCLEOTIDE SEQUENCE</scope>
    <source>
        <strain evidence="3">ATCC 64411</strain>
    </source>
</reference>
<evidence type="ECO:0000313" key="4">
    <source>
        <dbReference type="EnsemblFungi" id="MAPG_08839T0"/>
    </source>
</evidence>
<dbReference type="InterPro" id="IPR025676">
    <property type="entry name" value="Clr5_dom"/>
</dbReference>